<dbReference type="Proteomes" id="UP001497623">
    <property type="component" value="Unassembled WGS sequence"/>
</dbReference>
<evidence type="ECO:0000259" key="8">
    <source>
        <dbReference type="PROSITE" id="PS50208"/>
    </source>
</evidence>
<evidence type="ECO:0000256" key="4">
    <source>
        <dbReference type="ARBA" id="ARBA00022801"/>
    </source>
</evidence>
<protein>
    <recommendedName>
        <fullName evidence="11">Caspase family p20 domain-containing protein</fullName>
    </recommendedName>
</protein>
<dbReference type="PROSITE" id="PS50207">
    <property type="entry name" value="CASPASE_P10"/>
    <property type="match status" value="1"/>
</dbReference>
<dbReference type="Gene3D" id="3.40.50.1460">
    <property type="match status" value="3"/>
</dbReference>
<evidence type="ECO:0000256" key="6">
    <source>
        <dbReference type="SAM" id="MobiDB-lite"/>
    </source>
</evidence>
<dbReference type="SUPFAM" id="SSF52129">
    <property type="entry name" value="Caspase-like"/>
    <property type="match status" value="3"/>
</dbReference>
<dbReference type="AlphaFoldDB" id="A0AAV2R708"/>
<dbReference type="Pfam" id="PF00656">
    <property type="entry name" value="Peptidase_C14"/>
    <property type="match status" value="3"/>
</dbReference>
<comment type="similarity">
    <text evidence="1 5">Belongs to the peptidase C14A family.</text>
</comment>
<evidence type="ECO:0000259" key="7">
    <source>
        <dbReference type="PROSITE" id="PS50207"/>
    </source>
</evidence>
<dbReference type="SMART" id="SM00115">
    <property type="entry name" value="CASc"/>
    <property type="match status" value="2"/>
</dbReference>
<feature type="compositionally biased region" description="Basic and acidic residues" evidence="6">
    <location>
        <begin position="570"/>
        <end position="584"/>
    </location>
</feature>
<keyword evidence="4" id="KW-0378">Hydrolase</keyword>
<dbReference type="PANTHER" id="PTHR47901">
    <property type="entry name" value="CASPASE RECRUITMENT DOMAIN-CONTAINING PROTEIN 18"/>
    <property type="match status" value="1"/>
</dbReference>
<evidence type="ECO:0000313" key="10">
    <source>
        <dbReference type="Proteomes" id="UP001497623"/>
    </source>
</evidence>
<dbReference type="InterPro" id="IPR002398">
    <property type="entry name" value="Pept_C14"/>
</dbReference>
<keyword evidence="2" id="KW-0645">Protease</keyword>
<dbReference type="InterPro" id="IPR015917">
    <property type="entry name" value="Pept_C14A"/>
</dbReference>
<dbReference type="InterPro" id="IPR011600">
    <property type="entry name" value="Pept_C14_caspase"/>
</dbReference>
<dbReference type="InterPro" id="IPR029030">
    <property type="entry name" value="Caspase-like_dom_sf"/>
</dbReference>
<dbReference type="PRINTS" id="PR00376">
    <property type="entry name" value="IL1BCENZYME"/>
</dbReference>
<keyword evidence="10" id="KW-1185">Reference proteome</keyword>
<feature type="region of interest" description="Disordered" evidence="6">
    <location>
        <begin position="570"/>
        <end position="590"/>
    </location>
</feature>
<organism evidence="9 10">
    <name type="scientific">Meganyctiphanes norvegica</name>
    <name type="common">Northern krill</name>
    <name type="synonym">Thysanopoda norvegica</name>
    <dbReference type="NCBI Taxonomy" id="48144"/>
    <lineage>
        <taxon>Eukaryota</taxon>
        <taxon>Metazoa</taxon>
        <taxon>Ecdysozoa</taxon>
        <taxon>Arthropoda</taxon>
        <taxon>Crustacea</taxon>
        <taxon>Multicrustacea</taxon>
        <taxon>Malacostraca</taxon>
        <taxon>Eumalacostraca</taxon>
        <taxon>Eucarida</taxon>
        <taxon>Euphausiacea</taxon>
        <taxon>Euphausiidae</taxon>
        <taxon>Meganyctiphanes</taxon>
    </lineage>
</organism>
<reference evidence="9 10" key="1">
    <citation type="submission" date="2024-05" db="EMBL/GenBank/DDBJ databases">
        <authorList>
            <person name="Wallberg A."/>
        </authorList>
    </citation>
    <scope>NUCLEOTIDE SEQUENCE [LARGE SCALE GENOMIC DNA]</scope>
</reference>
<feature type="non-terminal residue" evidence="9">
    <location>
        <position position="816"/>
    </location>
</feature>
<dbReference type="PROSITE" id="PS50208">
    <property type="entry name" value="CASPASE_P20"/>
    <property type="match status" value="2"/>
</dbReference>
<dbReference type="InterPro" id="IPR002138">
    <property type="entry name" value="Pept_C14_p10"/>
</dbReference>
<evidence type="ECO:0000256" key="3">
    <source>
        <dbReference type="ARBA" id="ARBA00022703"/>
    </source>
</evidence>
<dbReference type="InterPro" id="IPR001309">
    <property type="entry name" value="Pept_C14_p20"/>
</dbReference>
<gene>
    <name evidence="9" type="ORF">MNOR_LOCUS20701</name>
</gene>
<feature type="domain" description="Caspase family p20" evidence="8">
    <location>
        <begin position="49"/>
        <end position="176"/>
    </location>
</feature>
<dbReference type="PANTHER" id="PTHR47901:SF8">
    <property type="entry name" value="CASPASE-3"/>
    <property type="match status" value="1"/>
</dbReference>
<dbReference type="Gene3D" id="3.30.70.1470">
    <property type="entry name" value="Caspase-like"/>
    <property type="match status" value="1"/>
</dbReference>
<evidence type="ECO:0000256" key="2">
    <source>
        <dbReference type="ARBA" id="ARBA00022670"/>
    </source>
</evidence>
<dbReference type="GO" id="GO:0006915">
    <property type="term" value="P:apoptotic process"/>
    <property type="evidence" value="ECO:0007669"/>
    <property type="project" value="UniProtKB-KW"/>
</dbReference>
<dbReference type="PROSITE" id="PS01121">
    <property type="entry name" value="CASPASE_HIS"/>
    <property type="match status" value="1"/>
</dbReference>
<dbReference type="GO" id="GO:0004197">
    <property type="term" value="F:cysteine-type endopeptidase activity"/>
    <property type="evidence" value="ECO:0007669"/>
    <property type="project" value="InterPro"/>
</dbReference>
<accession>A0AAV2R708</accession>
<proteinExistence type="inferred from homology"/>
<evidence type="ECO:0000256" key="1">
    <source>
        <dbReference type="ARBA" id="ARBA00010134"/>
    </source>
</evidence>
<comment type="caution">
    <text evidence="9">The sequence shown here is derived from an EMBL/GenBank/DDBJ whole genome shotgun (WGS) entry which is preliminary data.</text>
</comment>
<evidence type="ECO:0008006" key="11">
    <source>
        <dbReference type="Google" id="ProtNLM"/>
    </source>
</evidence>
<sequence>MDPGIINYFDCASNHQNIKGSPEVPVTNFFKSLHHITGPPEAYKNNSVPRGAIFIANYRIFRNGSLPKREGSETDIQNLIILFSQMGYKVEKVIQDFTKIETMAAMKSFSHHQIHKEVDCMVLAIMSHGANNNTFFTSDGQTITSQEVYELFSSKNCPALRGKPKLFLFNHCRQNNDLYPSFIQRQRPDTTVSDTFLLYSTVSGGRVLRHRKSGSPYIHKLCQVFKEKSHKFELEMLMDEIMKGLSEYQACEYQTIRKTKDFYFNPKHSESGNYKVDALKIYEELNHHDKDIFVCSDNWQTDGLPKQNHALLINNLTGCEHDMDRLKRIFDGLHYKLIGPILNVTYAKLMEVIENFKEKDHGDLAFIIFYGDGNSEDIFTHDNWAIHYNILYSKLNDTPFSKIFITYVCFSDREQQDVKFKEENEIRRTLGVNVVNTKDRQYSNCVFGSLLTKALNEEMMLKNTSREITKFMRDVTDRLYEIDTNEDYSCTIRRSKKYQKSFTIGPLKSQALIDAARNGSRDQCYKLLQHGTFGPDDTDIEESTPTSSTQTHKHKLPICRLVRVASARLHRTEGDTKTSERDIEPDTTYNNRRGRVHMFNYINISGSDTRNGAKKDSQNVKETFEKLGYSVHCYKDLNANETESELKAIAAHQSLWLQDSLIIIISSHGRRTYFKTSDGSRHNVTWVRDFFSNKNCPAMRNKPKIIIGNFCRGNLDEHDLANSNIKYKLSHMITLFSVTNDTRSKRSATNGSCFITALCQALKNKNNRNKELSIIMNITAKKLEAKKKPHPTSYTEHPLCRFVFKCQSQLHFQRKV</sequence>
<feature type="domain" description="Caspase family p20" evidence="8">
    <location>
        <begin position="592"/>
        <end position="715"/>
    </location>
</feature>
<dbReference type="EMBL" id="CAXKWB010016161">
    <property type="protein sequence ID" value="CAL4115624.1"/>
    <property type="molecule type" value="Genomic_DNA"/>
</dbReference>
<dbReference type="GO" id="GO:0006508">
    <property type="term" value="P:proteolysis"/>
    <property type="evidence" value="ECO:0007669"/>
    <property type="project" value="UniProtKB-KW"/>
</dbReference>
<feature type="domain" description="Caspase family p10" evidence="7">
    <location>
        <begin position="193"/>
        <end position="266"/>
    </location>
</feature>
<keyword evidence="3" id="KW-0053">Apoptosis</keyword>
<evidence type="ECO:0000313" key="9">
    <source>
        <dbReference type="EMBL" id="CAL4115624.1"/>
    </source>
</evidence>
<dbReference type="InterPro" id="IPR016129">
    <property type="entry name" value="Caspase_his_AS"/>
</dbReference>
<evidence type="ECO:0000256" key="5">
    <source>
        <dbReference type="RuleBase" id="RU003971"/>
    </source>
</evidence>
<name>A0AAV2R708_MEGNR</name>